<feature type="region of interest" description="Disordered" evidence="5">
    <location>
        <begin position="407"/>
        <end position="444"/>
    </location>
</feature>
<dbReference type="InterPro" id="IPR016024">
    <property type="entry name" value="ARM-type_fold"/>
</dbReference>
<comment type="similarity">
    <text evidence="1">Belongs to the importin alpha family.</text>
</comment>
<dbReference type="InParanoid" id="A0A0G4FBN5"/>
<organism evidence="6 7">
    <name type="scientific">Vitrella brassicaformis (strain CCMP3155)</name>
    <dbReference type="NCBI Taxonomy" id="1169540"/>
    <lineage>
        <taxon>Eukaryota</taxon>
        <taxon>Sar</taxon>
        <taxon>Alveolata</taxon>
        <taxon>Colpodellida</taxon>
        <taxon>Vitrellaceae</taxon>
        <taxon>Vitrella</taxon>
    </lineage>
</organism>
<keyword evidence="3" id="KW-0653">Protein transport</keyword>
<keyword evidence="2" id="KW-0813">Transport</keyword>
<keyword evidence="7" id="KW-1185">Reference proteome</keyword>
<name>A0A0G4FBN5_VITBC</name>
<dbReference type="SMART" id="SM00185">
    <property type="entry name" value="ARM"/>
    <property type="match status" value="5"/>
</dbReference>
<dbReference type="Proteomes" id="UP000041254">
    <property type="component" value="Unassembled WGS sequence"/>
</dbReference>
<gene>
    <name evidence="6" type="ORF">Vbra_8985</name>
</gene>
<dbReference type="EMBL" id="CDMY01000399">
    <property type="protein sequence ID" value="CEM10029.1"/>
    <property type="molecule type" value="Genomic_DNA"/>
</dbReference>
<dbReference type="VEuPathDB" id="CryptoDB:Vbra_8985"/>
<dbReference type="PROSITE" id="PS50176">
    <property type="entry name" value="ARM_REPEAT"/>
    <property type="match status" value="1"/>
</dbReference>
<evidence type="ECO:0000313" key="6">
    <source>
        <dbReference type="EMBL" id="CEM10029.1"/>
    </source>
</evidence>
<dbReference type="STRING" id="1169540.A0A0G4FBN5"/>
<reference evidence="6 7" key="1">
    <citation type="submission" date="2014-11" db="EMBL/GenBank/DDBJ databases">
        <authorList>
            <person name="Zhu J."/>
            <person name="Qi W."/>
            <person name="Song R."/>
        </authorList>
    </citation>
    <scope>NUCLEOTIDE SEQUENCE [LARGE SCALE GENOMIC DNA]</scope>
</reference>
<dbReference type="PANTHER" id="PTHR23316">
    <property type="entry name" value="IMPORTIN ALPHA"/>
    <property type="match status" value="1"/>
</dbReference>
<dbReference type="Gene3D" id="1.25.10.10">
    <property type="entry name" value="Leucine-rich Repeat Variant"/>
    <property type="match status" value="1"/>
</dbReference>
<dbReference type="Pfam" id="PF16186">
    <property type="entry name" value="Arm_3"/>
    <property type="match status" value="1"/>
</dbReference>
<evidence type="ECO:0000256" key="1">
    <source>
        <dbReference type="ARBA" id="ARBA00010394"/>
    </source>
</evidence>
<sequence length="444" mass="46688">MASASDPQVRTEAVRQLAGLLFIEHIEGIGQKTVDIGVVPLLVEQLSECEDLQAAAGQALSVLAIQNGDAVVNAGAVPPLVQLLSSPDDDVHGRGIATLCNVTAGSAARRDVVVAAGILEPLLKVMRESSNAAMLTVSAHLLRNLWIVSENAPLPAPLAEFAPFLPLLINLIAAPQQDECVLEPARVALADFAGWCAEKDGTVADRDALVECGAVTSIKTLLEMADDDFTVMGCLIVQFIGEGSTAHFQAIIDADLVPLLVDLAAGEETDPDLKEIAVKIIGNIVRGGLQRQVEHVVECGGIQPLCYLLDGENDNRLTAMLWLLDKILRAGRQKQEGLPDTPYCTLIEQAGGVDKMAALQTHNDMGVALQAIVCLISHFPTRVDAQRLEALMQAGVIQVVQADEVETNVGEDDDIGSDGDSDGGGEGKGVGQLEGDSGGERAEG</sequence>
<accession>A0A0G4FBN5</accession>
<feature type="repeat" description="ARM" evidence="4">
    <location>
        <begin position="75"/>
        <end position="117"/>
    </location>
</feature>
<evidence type="ECO:0000256" key="4">
    <source>
        <dbReference type="PROSITE-ProRule" id="PRU00259"/>
    </source>
</evidence>
<dbReference type="AlphaFoldDB" id="A0A0G4FBN5"/>
<dbReference type="InterPro" id="IPR000225">
    <property type="entry name" value="Armadillo"/>
</dbReference>
<dbReference type="InterPro" id="IPR011989">
    <property type="entry name" value="ARM-like"/>
</dbReference>
<evidence type="ECO:0008006" key="8">
    <source>
        <dbReference type="Google" id="ProtNLM"/>
    </source>
</evidence>
<feature type="compositionally biased region" description="Acidic residues" evidence="5">
    <location>
        <begin position="407"/>
        <end position="423"/>
    </location>
</feature>
<evidence type="ECO:0000256" key="5">
    <source>
        <dbReference type="SAM" id="MobiDB-lite"/>
    </source>
</evidence>
<dbReference type="GO" id="GO:0015031">
    <property type="term" value="P:protein transport"/>
    <property type="evidence" value="ECO:0007669"/>
    <property type="project" value="UniProtKB-KW"/>
</dbReference>
<proteinExistence type="inferred from homology"/>
<dbReference type="PhylomeDB" id="A0A0G4FBN5"/>
<dbReference type="OrthoDB" id="7537227at2759"/>
<evidence type="ECO:0000256" key="2">
    <source>
        <dbReference type="ARBA" id="ARBA00022448"/>
    </source>
</evidence>
<dbReference type="SUPFAM" id="SSF48371">
    <property type="entry name" value="ARM repeat"/>
    <property type="match status" value="1"/>
</dbReference>
<evidence type="ECO:0000256" key="3">
    <source>
        <dbReference type="ARBA" id="ARBA00022927"/>
    </source>
</evidence>
<evidence type="ECO:0000313" key="7">
    <source>
        <dbReference type="Proteomes" id="UP000041254"/>
    </source>
</evidence>
<dbReference type="InterPro" id="IPR032413">
    <property type="entry name" value="Arm_3"/>
</dbReference>
<dbReference type="Pfam" id="PF00514">
    <property type="entry name" value="Arm"/>
    <property type="match status" value="1"/>
</dbReference>
<protein>
    <recommendedName>
        <fullName evidence="8">Importin subunit alpha</fullName>
    </recommendedName>
</protein>